<evidence type="ECO:0000313" key="2">
    <source>
        <dbReference type="EMBL" id="MCW3484513.1"/>
    </source>
</evidence>
<evidence type="ECO:0000313" key="3">
    <source>
        <dbReference type="Proteomes" id="UP001207742"/>
    </source>
</evidence>
<comment type="caution">
    <text evidence="2">The sequence shown here is derived from an EMBL/GenBank/DDBJ whole genome shotgun (WGS) entry which is preliminary data.</text>
</comment>
<proteinExistence type="predicted"/>
<reference evidence="2 3" key="1">
    <citation type="submission" date="2022-10" db="EMBL/GenBank/DDBJ databases">
        <title>Chitinophaga nivalis PC15 sp. nov., isolated from Pyeongchang county, South Korea.</title>
        <authorList>
            <person name="Trinh H.N."/>
        </authorList>
    </citation>
    <scope>NUCLEOTIDE SEQUENCE [LARGE SCALE GENOMIC DNA]</scope>
    <source>
        <strain evidence="2 3">PC14</strain>
    </source>
</reference>
<organism evidence="2 3">
    <name type="scientific">Chitinophaga nivalis</name>
    <dbReference type="NCBI Taxonomy" id="2991709"/>
    <lineage>
        <taxon>Bacteria</taxon>
        <taxon>Pseudomonadati</taxon>
        <taxon>Bacteroidota</taxon>
        <taxon>Chitinophagia</taxon>
        <taxon>Chitinophagales</taxon>
        <taxon>Chitinophagaceae</taxon>
        <taxon>Chitinophaga</taxon>
    </lineage>
</organism>
<name>A0ABT3IKR8_9BACT</name>
<keyword evidence="3" id="KW-1185">Reference proteome</keyword>
<dbReference type="Pfam" id="PF00903">
    <property type="entry name" value="Glyoxalase"/>
    <property type="match status" value="1"/>
</dbReference>
<dbReference type="Gene3D" id="3.10.180.10">
    <property type="entry name" value="2,3-Dihydroxybiphenyl 1,2-Dioxygenase, domain 1"/>
    <property type="match status" value="1"/>
</dbReference>
<dbReference type="SUPFAM" id="SSF54593">
    <property type="entry name" value="Glyoxalase/Bleomycin resistance protein/Dihydroxybiphenyl dioxygenase"/>
    <property type="match status" value="1"/>
</dbReference>
<feature type="domain" description="VOC" evidence="1">
    <location>
        <begin position="3"/>
        <end position="121"/>
    </location>
</feature>
<dbReference type="PROSITE" id="PS51819">
    <property type="entry name" value="VOC"/>
    <property type="match status" value="1"/>
</dbReference>
<dbReference type="RefSeq" id="WP_264730192.1">
    <property type="nucleotide sequence ID" value="NZ_JAPDNR010000001.1"/>
</dbReference>
<dbReference type="CDD" id="cd06587">
    <property type="entry name" value="VOC"/>
    <property type="match status" value="1"/>
</dbReference>
<dbReference type="InterPro" id="IPR029068">
    <property type="entry name" value="Glyas_Bleomycin-R_OHBP_Dase"/>
</dbReference>
<dbReference type="InterPro" id="IPR004360">
    <property type="entry name" value="Glyas_Fos-R_dOase_dom"/>
</dbReference>
<dbReference type="InterPro" id="IPR037523">
    <property type="entry name" value="VOC_core"/>
</dbReference>
<accession>A0ABT3IKR8</accession>
<gene>
    <name evidence="2" type="ORF">OL497_11450</name>
</gene>
<evidence type="ECO:0000259" key="1">
    <source>
        <dbReference type="PROSITE" id="PS51819"/>
    </source>
</evidence>
<dbReference type="PANTHER" id="PTHR36113:SF3">
    <property type="entry name" value="SLL5075 PROTEIN"/>
    <property type="match status" value="1"/>
</dbReference>
<protein>
    <submittedName>
        <fullName evidence="2">VOC family protein</fullName>
    </submittedName>
</protein>
<sequence>MMTLNHLNLSVQDVLATSDFFTTYLGFQTTTPKPNAHLAVLTGPDGFLLVLMNRTLNEKGNSTYPDSFHIGFYLPDEAAVTATYERLLQSPAILDQAPQRIRKTFGFYFTVDDIMVEITTPIQTSIPTA</sequence>
<dbReference type="PANTHER" id="PTHR36113">
    <property type="entry name" value="LYASE, PUTATIVE-RELATED-RELATED"/>
    <property type="match status" value="1"/>
</dbReference>
<dbReference type="InterPro" id="IPR051332">
    <property type="entry name" value="Fosfomycin_Res_Enzymes"/>
</dbReference>
<dbReference type="EMBL" id="JAPDNS010000001">
    <property type="protein sequence ID" value="MCW3484513.1"/>
    <property type="molecule type" value="Genomic_DNA"/>
</dbReference>
<dbReference type="Proteomes" id="UP001207742">
    <property type="component" value="Unassembled WGS sequence"/>
</dbReference>